<accession>A0A2P2R2G4</accession>
<reference evidence="1" key="1">
    <citation type="submission" date="2018-02" db="EMBL/GenBank/DDBJ databases">
        <title>Rhizophora mucronata_Transcriptome.</title>
        <authorList>
            <person name="Meera S.P."/>
            <person name="Sreeshan A."/>
            <person name="Augustine A."/>
        </authorList>
    </citation>
    <scope>NUCLEOTIDE SEQUENCE</scope>
    <source>
        <tissue evidence="1">Leaf</tissue>
    </source>
</reference>
<sequence>MGSNKYLNSDYLYADCLYFSCLSSVIKFICKIS</sequence>
<proteinExistence type="predicted"/>
<dbReference type="AlphaFoldDB" id="A0A2P2R2G4"/>
<dbReference type="EMBL" id="GGEC01092887">
    <property type="protein sequence ID" value="MBX73371.1"/>
    <property type="molecule type" value="Transcribed_RNA"/>
</dbReference>
<name>A0A2P2R2G4_RHIMU</name>
<protein>
    <submittedName>
        <fullName evidence="1">Uncharacterized protein</fullName>
    </submittedName>
</protein>
<organism evidence="1">
    <name type="scientific">Rhizophora mucronata</name>
    <name type="common">Asiatic mangrove</name>
    <dbReference type="NCBI Taxonomy" id="61149"/>
    <lineage>
        <taxon>Eukaryota</taxon>
        <taxon>Viridiplantae</taxon>
        <taxon>Streptophyta</taxon>
        <taxon>Embryophyta</taxon>
        <taxon>Tracheophyta</taxon>
        <taxon>Spermatophyta</taxon>
        <taxon>Magnoliopsida</taxon>
        <taxon>eudicotyledons</taxon>
        <taxon>Gunneridae</taxon>
        <taxon>Pentapetalae</taxon>
        <taxon>rosids</taxon>
        <taxon>fabids</taxon>
        <taxon>Malpighiales</taxon>
        <taxon>Rhizophoraceae</taxon>
        <taxon>Rhizophora</taxon>
    </lineage>
</organism>
<evidence type="ECO:0000313" key="1">
    <source>
        <dbReference type="EMBL" id="MBX73371.1"/>
    </source>
</evidence>